<keyword evidence="4" id="KW-1185">Reference proteome</keyword>
<comment type="caution">
    <text evidence="3">The sequence shown here is derived from an EMBL/GenBank/DDBJ whole genome shotgun (WGS) entry which is preliminary data.</text>
</comment>
<evidence type="ECO:0000313" key="3">
    <source>
        <dbReference type="EMBL" id="ORY41323.1"/>
    </source>
</evidence>
<accession>A0A1Y2C2Q0</accession>
<gene>
    <name evidence="3" type="ORF">BCR33DRAFT_767620</name>
</gene>
<feature type="transmembrane region" description="Helical" evidence="2">
    <location>
        <begin position="72"/>
        <end position="96"/>
    </location>
</feature>
<dbReference type="EMBL" id="MCGO01000032">
    <property type="protein sequence ID" value="ORY41323.1"/>
    <property type="molecule type" value="Genomic_DNA"/>
</dbReference>
<feature type="transmembrane region" description="Helical" evidence="2">
    <location>
        <begin position="190"/>
        <end position="211"/>
    </location>
</feature>
<feature type="compositionally biased region" description="Basic and acidic residues" evidence="1">
    <location>
        <begin position="312"/>
        <end position="328"/>
    </location>
</feature>
<evidence type="ECO:0000313" key="4">
    <source>
        <dbReference type="Proteomes" id="UP000193642"/>
    </source>
</evidence>
<sequence>MILFLLSATGYHIFEAMDLSQLQLGSGKPGVSPVKVTSSIFATFMQTSYMWYQWHRTFPILHTSLHPIFLRVLTTMMAFTSFLFSLQPILMCINLLANKIIITTSGVLLACIDLTFLVTSLQTVFSRTLEVIEFRGSQSRGAQYYKIVARYSAQASLGMVLAFITFIGSAVTKLIQSKQDETNPVQWMTSLYYCFTVLLHLLVLGIGFSLVQMKIVIDATKERVTVVRVERKPSIGAALDRVGEKRMDRREGSDAHKQSKESLEMKRNSDGLQGILVGNGKETADLLRPGEEHGQRKMSNPNLSKQAVMRAKLSDIEPLRKTRSDDNL</sequence>
<dbReference type="OrthoDB" id="2182887at2759"/>
<organism evidence="3 4">
    <name type="scientific">Rhizoclosmatium globosum</name>
    <dbReference type="NCBI Taxonomy" id="329046"/>
    <lineage>
        <taxon>Eukaryota</taxon>
        <taxon>Fungi</taxon>
        <taxon>Fungi incertae sedis</taxon>
        <taxon>Chytridiomycota</taxon>
        <taxon>Chytridiomycota incertae sedis</taxon>
        <taxon>Chytridiomycetes</taxon>
        <taxon>Chytridiales</taxon>
        <taxon>Chytriomycetaceae</taxon>
        <taxon>Rhizoclosmatium</taxon>
    </lineage>
</organism>
<protein>
    <submittedName>
        <fullName evidence="3">Uncharacterized protein</fullName>
    </submittedName>
</protein>
<feature type="compositionally biased region" description="Basic and acidic residues" evidence="1">
    <location>
        <begin position="242"/>
        <end position="269"/>
    </location>
</feature>
<feature type="transmembrane region" description="Helical" evidence="2">
    <location>
        <begin position="147"/>
        <end position="170"/>
    </location>
</feature>
<dbReference type="AlphaFoldDB" id="A0A1Y2C2Q0"/>
<keyword evidence="2" id="KW-0812">Transmembrane</keyword>
<name>A0A1Y2C2Q0_9FUNG</name>
<feature type="region of interest" description="Disordered" evidence="1">
    <location>
        <begin position="242"/>
        <end position="328"/>
    </location>
</feature>
<reference evidence="3 4" key="1">
    <citation type="submission" date="2016-07" db="EMBL/GenBank/DDBJ databases">
        <title>Pervasive Adenine N6-methylation of Active Genes in Fungi.</title>
        <authorList>
            <consortium name="DOE Joint Genome Institute"/>
            <person name="Mondo S.J."/>
            <person name="Dannebaum R.O."/>
            <person name="Kuo R.C."/>
            <person name="Labutti K."/>
            <person name="Haridas S."/>
            <person name="Kuo A."/>
            <person name="Salamov A."/>
            <person name="Ahrendt S.R."/>
            <person name="Lipzen A."/>
            <person name="Sullivan W."/>
            <person name="Andreopoulos W.B."/>
            <person name="Clum A."/>
            <person name="Lindquist E."/>
            <person name="Daum C."/>
            <person name="Ramamoorthy G.K."/>
            <person name="Gryganskyi A."/>
            <person name="Culley D."/>
            <person name="Magnuson J.K."/>
            <person name="James T.Y."/>
            <person name="O'Malley M.A."/>
            <person name="Stajich J.E."/>
            <person name="Spatafora J.W."/>
            <person name="Visel A."/>
            <person name="Grigoriev I.V."/>
        </authorList>
    </citation>
    <scope>NUCLEOTIDE SEQUENCE [LARGE SCALE GENOMIC DNA]</scope>
    <source>
        <strain evidence="3 4">JEL800</strain>
    </source>
</reference>
<proteinExistence type="predicted"/>
<evidence type="ECO:0000256" key="1">
    <source>
        <dbReference type="SAM" id="MobiDB-lite"/>
    </source>
</evidence>
<keyword evidence="2" id="KW-0472">Membrane</keyword>
<keyword evidence="2" id="KW-1133">Transmembrane helix</keyword>
<dbReference type="Proteomes" id="UP000193642">
    <property type="component" value="Unassembled WGS sequence"/>
</dbReference>
<feature type="compositionally biased region" description="Basic and acidic residues" evidence="1">
    <location>
        <begin position="282"/>
        <end position="295"/>
    </location>
</feature>
<evidence type="ECO:0000256" key="2">
    <source>
        <dbReference type="SAM" id="Phobius"/>
    </source>
</evidence>